<evidence type="ECO:0000313" key="6">
    <source>
        <dbReference type="EMBL" id="MBB6001731.1"/>
    </source>
</evidence>
<evidence type="ECO:0000256" key="3">
    <source>
        <dbReference type="ARBA" id="ARBA00023004"/>
    </source>
</evidence>
<dbReference type="Proteomes" id="UP000524404">
    <property type="component" value="Unassembled WGS sequence"/>
</dbReference>
<dbReference type="EMBL" id="JACHKT010000002">
    <property type="protein sequence ID" value="MBB6001731.1"/>
    <property type="molecule type" value="Genomic_DNA"/>
</dbReference>
<name>A0A841EQM2_9BACT</name>
<dbReference type="InterPro" id="IPR009056">
    <property type="entry name" value="Cyt_c-like_dom"/>
</dbReference>
<reference evidence="6 7" key="1">
    <citation type="submission" date="2020-08" db="EMBL/GenBank/DDBJ databases">
        <title>Functional genomics of gut bacteria from endangered species of beetles.</title>
        <authorList>
            <person name="Carlos-Shanley C."/>
        </authorList>
    </citation>
    <scope>NUCLEOTIDE SEQUENCE [LARGE SCALE GENOMIC DNA]</scope>
    <source>
        <strain evidence="6 7">S00070</strain>
    </source>
</reference>
<dbReference type="SUPFAM" id="SSF46626">
    <property type="entry name" value="Cytochrome c"/>
    <property type="match status" value="1"/>
</dbReference>
<dbReference type="AlphaFoldDB" id="A0A841EQM2"/>
<dbReference type="PANTHER" id="PTHR35008">
    <property type="entry name" value="BLL4482 PROTEIN-RELATED"/>
    <property type="match status" value="1"/>
</dbReference>
<dbReference type="Pfam" id="PF13442">
    <property type="entry name" value="Cytochrome_CBB3"/>
    <property type="match status" value="1"/>
</dbReference>
<dbReference type="RefSeq" id="WP_229202759.1">
    <property type="nucleotide sequence ID" value="NZ_JACHKT010000002.1"/>
</dbReference>
<evidence type="ECO:0000256" key="2">
    <source>
        <dbReference type="ARBA" id="ARBA00022723"/>
    </source>
</evidence>
<organism evidence="6 7">
    <name type="scientific">Arcicella rosea</name>
    <dbReference type="NCBI Taxonomy" id="502909"/>
    <lineage>
        <taxon>Bacteria</taxon>
        <taxon>Pseudomonadati</taxon>
        <taxon>Bacteroidota</taxon>
        <taxon>Cytophagia</taxon>
        <taxon>Cytophagales</taxon>
        <taxon>Flectobacillaceae</taxon>
        <taxon>Arcicella</taxon>
    </lineage>
</organism>
<evidence type="ECO:0000256" key="4">
    <source>
        <dbReference type="PROSITE-ProRule" id="PRU00433"/>
    </source>
</evidence>
<dbReference type="GO" id="GO:0046872">
    <property type="term" value="F:metal ion binding"/>
    <property type="evidence" value="ECO:0007669"/>
    <property type="project" value="UniProtKB-KW"/>
</dbReference>
<protein>
    <submittedName>
        <fullName evidence="6">Mono/diheme cytochrome c family protein</fullName>
    </submittedName>
</protein>
<evidence type="ECO:0000256" key="1">
    <source>
        <dbReference type="ARBA" id="ARBA00022617"/>
    </source>
</evidence>
<feature type="domain" description="Cytochrome c" evidence="5">
    <location>
        <begin position="37"/>
        <end position="126"/>
    </location>
</feature>
<evidence type="ECO:0000313" key="7">
    <source>
        <dbReference type="Proteomes" id="UP000524404"/>
    </source>
</evidence>
<keyword evidence="7" id="KW-1185">Reference proteome</keyword>
<dbReference type="InterPro" id="IPR051459">
    <property type="entry name" value="Cytochrome_c-type_DH"/>
</dbReference>
<dbReference type="PANTHER" id="PTHR35008:SF8">
    <property type="entry name" value="ALCOHOL DEHYDROGENASE CYTOCHROME C SUBUNIT"/>
    <property type="match status" value="1"/>
</dbReference>
<keyword evidence="1 4" id="KW-0349">Heme</keyword>
<dbReference type="PROSITE" id="PS51007">
    <property type="entry name" value="CYTC"/>
    <property type="match status" value="1"/>
</dbReference>
<gene>
    <name evidence="6" type="ORF">HNP25_000371</name>
</gene>
<evidence type="ECO:0000259" key="5">
    <source>
        <dbReference type="PROSITE" id="PS51007"/>
    </source>
</evidence>
<keyword evidence="3 4" id="KW-0408">Iron</keyword>
<sequence length="150" mass="16856">MKKILMLSPITAYKFGFVFCVLTMFACDSKEEIKRKQYYIDGQALYKTHCANCHQEKGEGLAGLYPPIAGSDFLAKNKELILCSMRNGLMDTIVVNGKSYRQPMPANSQLQALDVAEIATFIYNEWGGEKTITEVKDVQKILATCKNKVE</sequence>
<dbReference type="InterPro" id="IPR036909">
    <property type="entry name" value="Cyt_c-like_dom_sf"/>
</dbReference>
<dbReference type="PROSITE" id="PS51257">
    <property type="entry name" value="PROKAR_LIPOPROTEIN"/>
    <property type="match status" value="1"/>
</dbReference>
<comment type="caution">
    <text evidence="6">The sequence shown here is derived from an EMBL/GenBank/DDBJ whole genome shotgun (WGS) entry which is preliminary data.</text>
</comment>
<dbReference type="GO" id="GO:0009055">
    <property type="term" value="F:electron transfer activity"/>
    <property type="evidence" value="ECO:0007669"/>
    <property type="project" value="InterPro"/>
</dbReference>
<keyword evidence="2 4" id="KW-0479">Metal-binding</keyword>
<accession>A0A841EQM2</accession>
<proteinExistence type="predicted"/>
<dbReference type="Gene3D" id="1.10.760.10">
    <property type="entry name" value="Cytochrome c-like domain"/>
    <property type="match status" value="1"/>
</dbReference>
<dbReference type="GO" id="GO:0020037">
    <property type="term" value="F:heme binding"/>
    <property type="evidence" value="ECO:0007669"/>
    <property type="project" value="InterPro"/>
</dbReference>